<proteinExistence type="predicted"/>
<sequence>MTSNGDHLNNIIIPGVFCQNAAPHLKRGLSTPLDLRTPSMISHRAISARSLRNRAGETCKSLKSEIYPVGLHGPDRQQDLNQLKRFSLQVVMVQWEKQKASTKSRLTLLNKGVLHLAPLRFPIYDRQNTPTQNDPQTDRPQKTLKVDGCQTGTVHRHEREINWGSILLAHGHSGLYQMQLGRASKAYQKAAC</sequence>
<evidence type="ECO:0000313" key="3">
    <source>
        <dbReference type="Proteomes" id="UP000886653"/>
    </source>
</evidence>
<dbReference type="AlphaFoldDB" id="A0A9P6NQC6"/>
<organism evidence="2 3">
    <name type="scientific">Cronartium quercuum f. sp. fusiforme G11</name>
    <dbReference type="NCBI Taxonomy" id="708437"/>
    <lineage>
        <taxon>Eukaryota</taxon>
        <taxon>Fungi</taxon>
        <taxon>Dikarya</taxon>
        <taxon>Basidiomycota</taxon>
        <taxon>Pucciniomycotina</taxon>
        <taxon>Pucciniomycetes</taxon>
        <taxon>Pucciniales</taxon>
        <taxon>Coleosporiaceae</taxon>
        <taxon>Cronartium</taxon>
    </lineage>
</organism>
<accession>A0A9P6NQC6</accession>
<evidence type="ECO:0000256" key="1">
    <source>
        <dbReference type="SAM" id="MobiDB-lite"/>
    </source>
</evidence>
<dbReference type="EMBL" id="MU167238">
    <property type="protein sequence ID" value="KAG0148308.1"/>
    <property type="molecule type" value="Genomic_DNA"/>
</dbReference>
<keyword evidence="3" id="KW-1185">Reference proteome</keyword>
<name>A0A9P6NQC6_9BASI</name>
<dbReference type="Proteomes" id="UP000886653">
    <property type="component" value="Unassembled WGS sequence"/>
</dbReference>
<comment type="caution">
    <text evidence="2">The sequence shown here is derived from an EMBL/GenBank/DDBJ whole genome shotgun (WGS) entry which is preliminary data.</text>
</comment>
<feature type="compositionally biased region" description="Polar residues" evidence="1">
    <location>
        <begin position="126"/>
        <end position="135"/>
    </location>
</feature>
<evidence type="ECO:0000313" key="2">
    <source>
        <dbReference type="EMBL" id="KAG0148308.1"/>
    </source>
</evidence>
<reference evidence="2" key="1">
    <citation type="submission" date="2013-11" db="EMBL/GenBank/DDBJ databases">
        <title>Genome sequence of the fusiform rust pathogen reveals effectors for host alternation and coevolution with pine.</title>
        <authorList>
            <consortium name="DOE Joint Genome Institute"/>
            <person name="Smith K."/>
            <person name="Pendleton A."/>
            <person name="Kubisiak T."/>
            <person name="Anderson C."/>
            <person name="Salamov A."/>
            <person name="Aerts A."/>
            <person name="Riley R."/>
            <person name="Clum A."/>
            <person name="Lindquist E."/>
            <person name="Ence D."/>
            <person name="Campbell M."/>
            <person name="Kronenberg Z."/>
            <person name="Feau N."/>
            <person name="Dhillon B."/>
            <person name="Hamelin R."/>
            <person name="Burleigh J."/>
            <person name="Smith J."/>
            <person name="Yandell M."/>
            <person name="Nelson C."/>
            <person name="Grigoriev I."/>
            <person name="Davis J."/>
        </authorList>
    </citation>
    <scope>NUCLEOTIDE SEQUENCE</scope>
    <source>
        <strain evidence="2">G11</strain>
    </source>
</reference>
<protein>
    <submittedName>
        <fullName evidence="2">Uncharacterized protein</fullName>
    </submittedName>
</protein>
<gene>
    <name evidence="2" type="ORF">CROQUDRAFT_90433</name>
</gene>
<feature type="region of interest" description="Disordered" evidence="1">
    <location>
        <begin position="125"/>
        <end position="144"/>
    </location>
</feature>